<dbReference type="PANTHER" id="PTHR11733">
    <property type="entry name" value="ZINC METALLOPROTEASE FAMILY M13 NEPRILYSIN-RELATED"/>
    <property type="match status" value="1"/>
</dbReference>
<proteinExistence type="inferred from homology"/>
<dbReference type="InterPro" id="IPR008753">
    <property type="entry name" value="Peptidase_M13_N"/>
</dbReference>
<dbReference type="AlphaFoldDB" id="A0AAN9A106"/>
<dbReference type="SUPFAM" id="SSF55486">
    <property type="entry name" value="Metalloproteases ('zincins'), catalytic domain"/>
    <property type="match status" value="1"/>
</dbReference>
<evidence type="ECO:0000259" key="3">
    <source>
        <dbReference type="Pfam" id="PF05649"/>
    </source>
</evidence>
<dbReference type="Gene3D" id="1.10.1380.10">
    <property type="entry name" value="Neutral endopeptidase , domain2"/>
    <property type="match status" value="1"/>
</dbReference>
<dbReference type="GO" id="GO:0004222">
    <property type="term" value="F:metalloendopeptidase activity"/>
    <property type="evidence" value="ECO:0007669"/>
    <property type="project" value="InterPro"/>
</dbReference>
<protein>
    <recommendedName>
        <fullName evidence="3">Peptidase M13 N-terminal domain-containing protein</fullName>
    </recommendedName>
</protein>
<feature type="compositionally biased region" description="Polar residues" evidence="2">
    <location>
        <begin position="180"/>
        <end position="194"/>
    </location>
</feature>
<evidence type="ECO:0000313" key="4">
    <source>
        <dbReference type="EMBL" id="KAK7076281.1"/>
    </source>
</evidence>
<keyword evidence="5" id="KW-1185">Reference proteome</keyword>
<evidence type="ECO:0000256" key="2">
    <source>
        <dbReference type="SAM" id="MobiDB-lite"/>
    </source>
</evidence>
<dbReference type="Proteomes" id="UP001381693">
    <property type="component" value="Unassembled WGS sequence"/>
</dbReference>
<reference evidence="4 5" key="1">
    <citation type="submission" date="2023-11" db="EMBL/GenBank/DDBJ databases">
        <title>Halocaridina rubra genome assembly.</title>
        <authorList>
            <person name="Smith C."/>
        </authorList>
    </citation>
    <scope>NUCLEOTIDE SEQUENCE [LARGE SCALE GENOMIC DNA]</scope>
    <source>
        <strain evidence="4">EP-1</strain>
        <tissue evidence="4">Whole</tissue>
    </source>
</reference>
<dbReference type="PANTHER" id="PTHR11733:SF237">
    <property type="entry name" value="NEPRILYSIN-LIKE 4"/>
    <property type="match status" value="1"/>
</dbReference>
<dbReference type="InterPro" id="IPR042089">
    <property type="entry name" value="Peptidase_M13_dom_2"/>
</dbReference>
<accession>A0AAN9A106</accession>
<dbReference type="PROSITE" id="PS51885">
    <property type="entry name" value="NEPRILYSIN"/>
    <property type="match status" value="1"/>
</dbReference>
<evidence type="ECO:0000313" key="5">
    <source>
        <dbReference type="Proteomes" id="UP001381693"/>
    </source>
</evidence>
<feature type="domain" description="Peptidase M13 N-terminal" evidence="3">
    <location>
        <begin position="20"/>
        <end position="162"/>
    </location>
</feature>
<feature type="region of interest" description="Disordered" evidence="2">
    <location>
        <begin position="175"/>
        <end position="205"/>
    </location>
</feature>
<dbReference type="Pfam" id="PF05649">
    <property type="entry name" value="Peptidase_M13_N"/>
    <property type="match status" value="1"/>
</dbReference>
<dbReference type="InterPro" id="IPR000718">
    <property type="entry name" value="Peptidase_M13"/>
</dbReference>
<gene>
    <name evidence="4" type="ORF">SK128_026429</name>
</gene>
<name>A0AAN9A106_HALRR</name>
<feature type="compositionally biased region" description="Low complexity" evidence="2">
    <location>
        <begin position="195"/>
        <end position="205"/>
    </location>
</feature>
<comment type="caution">
    <text evidence="4">The sequence shown here is derived from an EMBL/GenBank/DDBJ whole genome shotgun (WGS) entry which is preliminary data.</text>
</comment>
<dbReference type="GO" id="GO:0016485">
    <property type="term" value="P:protein processing"/>
    <property type="evidence" value="ECO:0007669"/>
    <property type="project" value="TreeGrafter"/>
</dbReference>
<sequence>MLRYTLEQYDLDLDVDSLIITLHCNAYVPDLVKLLSATPKKVIVNYLLWRFVLRYMPYISNYFQQLWQQFRSEVPDPFEERTYISRWKECAALVNEGFGAALARMYVEQHYDQKISEEIDNMVEEVRTAFHMVIDRQDWLEQEMKQVCSDKLDIMGKKIGYPEYIESTELLDAEFEGPQLSPQSHESHSQTGDTISSIPLSSSSA</sequence>
<evidence type="ECO:0000256" key="1">
    <source>
        <dbReference type="ARBA" id="ARBA00007357"/>
    </source>
</evidence>
<dbReference type="EMBL" id="JAXCGZ010009738">
    <property type="protein sequence ID" value="KAK7076281.1"/>
    <property type="molecule type" value="Genomic_DNA"/>
</dbReference>
<organism evidence="4 5">
    <name type="scientific">Halocaridina rubra</name>
    <name type="common">Hawaiian red shrimp</name>
    <dbReference type="NCBI Taxonomy" id="373956"/>
    <lineage>
        <taxon>Eukaryota</taxon>
        <taxon>Metazoa</taxon>
        <taxon>Ecdysozoa</taxon>
        <taxon>Arthropoda</taxon>
        <taxon>Crustacea</taxon>
        <taxon>Multicrustacea</taxon>
        <taxon>Malacostraca</taxon>
        <taxon>Eumalacostraca</taxon>
        <taxon>Eucarida</taxon>
        <taxon>Decapoda</taxon>
        <taxon>Pleocyemata</taxon>
        <taxon>Caridea</taxon>
        <taxon>Atyoidea</taxon>
        <taxon>Atyidae</taxon>
        <taxon>Halocaridina</taxon>
    </lineage>
</organism>
<comment type="similarity">
    <text evidence="1">Belongs to the peptidase M13 family.</text>
</comment>
<dbReference type="GO" id="GO:0005886">
    <property type="term" value="C:plasma membrane"/>
    <property type="evidence" value="ECO:0007669"/>
    <property type="project" value="TreeGrafter"/>
</dbReference>